<dbReference type="InterPro" id="IPR013341">
    <property type="entry name" value="Mandelate_racemase_N_dom"/>
</dbReference>
<dbReference type="Proteomes" id="UP000306628">
    <property type="component" value="Unassembled WGS sequence"/>
</dbReference>
<dbReference type="InterPro" id="IPR046945">
    <property type="entry name" value="RHMD-like"/>
</dbReference>
<dbReference type="SFLD" id="SFLDG00179">
    <property type="entry name" value="mandelate_racemase"/>
    <property type="match status" value="1"/>
</dbReference>
<dbReference type="OrthoDB" id="9802699at2"/>
<evidence type="ECO:0000259" key="4">
    <source>
        <dbReference type="SMART" id="SM00922"/>
    </source>
</evidence>
<accession>A0A5S4G0M3</accession>
<organism evidence="5 6">
    <name type="scientific">Nonomuraea zeae</name>
    <dbReference type="NCBI Taxonomy" id="1642303"/>
    <lineage>
        <taxon>Bacteria</taxon>
        <taxon>Bacillati</taxon>
        <taxon>Actinomycetota</taxon>
        <taxon>Actinomycetes</taxon>
        <taxon>Streptosporangiales</taxon>
        <taxon>Streptosporangiaceae</taxon>
        <taxon>Nonomuraea</taxon>
    </lineage>
</organism>
<reference evidence="5 6" key="1">
    <citation type="submission" date="2019-05" db="EMBL/GenBank/DDBJ databases">
        <title>Draft genome sequence of Nonomuraea zeae DSM 100528.</title>
        <authorList>
            <person name="Saricaoglu S."/>
            <person name="Isik K."/>
        </authorList>
    </citation>
    <scope>NUCLEOTIDE SEQUENCE [LARGE SCALE GENOMIC DNA]</scope>
    <source>
        <strain evidence="5 6">DSM 100528</strain>
    </source>
</reference>
<evidence type="ECO:0000256" key="2">
    <source>
        <dbReference type="ARBA" id="ARBA00022723"/>
    </source>
</evidence>
<comment type="cofactor">
    <cofactor evidence="1">
        <name>Mg(2+)</name>
        <dbReference type="ChEBI" id="CHEBI:18420"/>
    </cofactor>
</comment>
<dbReference type="GO" id="GO:0016836">
    <property type="term" value="F:hydro-lyase activity"/>
    <property type="evidence" value="ECO:0007669"/>
    <property type="project" value="TreeGrafter"/>
</dbReference>
<evidence type="ECO:0000313" key="6">
    <source>
        <dbReference type="Proteomes" id="UP000306628"/>
    </source>
</evidence>
<evidence type="ECO:0000256" key="3">
    <source>
        <dbReference type="ARBA" id="ARBA00022842"/>
    </source>
</evidence>
<dbReference type="SUPFAM" id="SSF54826">
    <property type="entry name" value="Enolase N-terminal domain-like"/>
    <property type="match status" value="1"/>
</dbReference>
<dbReference type="GO" id="GO:0000287">
    <property type="term" value="F:magnesium ion binding"/>
    <property type="evidence" value="ECO:0007669"/>
    <property type="project" value="TreeGrafter"/>
</dbReference>
<protein>
    <submittedName>
        <fullName evidence="5">Mandelate racemase/muconate lactonizing enzyme family protein</fullName>
    </submittedName>
</protein>
<dbReference type="InterPro" id="IPR029017">
    <property type="entry name" value="Enolase-like_N"/>
</dbReference>
<sequence>MRIVAVDTHVVAERLRTPFGMSQWSWESRSSCLVEIVTDEGITGWGECFGPAEGSRALIDSVYAPLLAGADPFEQVSLWESMYNRSREWGRAGVPIAAISGIEIALWDVVGKALGQPIHRLLGGRAQESFDAYASAFYYGGEWQDDLEAEARHLVEQGYRHVKMKVGAGLRSDIERVHRVRAALGPDILLAADANRGYTTAEALVFARETEQDALWFFEEPVIPEDLAGYRELRASTSVPIAGGESAFTRWGFAEMIETRAVDLLQPDATACGGLRETLLIAGLASVHGIPTLPHVWGSAITVAAGLHLATALPVVNPSLGRTPPVIELDQAPNSFRQKLSDLDIGPVMSVPQGPGLGIEIDRSVVEAYRA</sequence>
<dbReference type="RefSeq" id="WP_138695752.1">
    <property type="nucleotide sequence ID" value="NZ_JBHSAZ010000114.1"/>
</dbReference>
<dbReference type="AlphaFoldDB" id="A0A5S4G0M3"/>
<gene>
    <name evidence="5" type="ORF">ETD85_43815</name>
</gene>
<name>A0A5S4G0M3_9ACTN</name>
<proteinExistence type="predicted"/>
<dbReference type="InterPro" id="IPR013342">
    <property type="entry name" value="Mandelate_racemase_C"/>
</dbReference>
<comment type="caution">
    <text evidence="5">The sequence shown here is derived from an EMBL/GenBank/DDBJ whole genome shotgun (WGS) entry which is preliminary data.</text>
</comment>
<keyword evidence="3" id="KW-0460">Magnesium</keyword>
<dbReference type="SFLD" id="SFLDS00001">
    <property type="entry name" value="Enolase"/>
    <property type="match status" value="1"/>
</dbReference>
<dbReference type="PANTHER" id="PTHR13794:SF58">
    <property type="entry name" value="MITOCHONDRIAL ENOLASE SUPERFAMILY MEMBER 1"/>
    <property type="match status" value="1"/>
</dbReference>
<dbReference type="GO" id="GO:0016052">
    <property type="term" value="P:carbohydrate catabolic process"/>
    <property type="evidence" value="ECO:0007669"/>
    <property type="project" value="TreeGrafter"/>
</dbReference>
<evidence type="ECO:0000313" key="5">
    <source>
        <dbReference type="EMBL" id="TMR26054.1"/>
    </source>
</evidence>
<dbReference type="EMBL" id="VCKX01000211">
    <property type="protein sequence ID" value="TMR26054.1"/>
    <property type="molecule type" value="Genomic_DNA"/>
</dbReference>
<dbReference type="SUPFAM" id="SSF51604">
    <property type="entry name" value="Enolase C-terminal domain-like"/>
    <property type="match status" value="1"/>
</dbReference>
<keyword evidence="6" id="KW-1185">Reference proteome</keyword>
<dbReference type="PANTHER" id="PTHR13794">
    <property type="entry name" value="ENOLASE SUPERFAMILY, MANDELATE RACEMASE"/>
    <property type="match status" value="1"/>
</dbReference>
<evidence type="ECO:0000256" key="1">
    <source>
        <dbReference type="ARBA" id="ARBA00001946"/>
    </source>
</evidence>
<dbReference type="SMART" id="SM00922">
    <property type="entry name" value="MR_MLE"/>
    <property type="match status" value="1"/>
</dbReference>
<dbReference type="Pfam" id="PF02746">
    <property type="entry name" value="MR_MLE_N"/>
    <property type="match status" value="1"/>
</dbReference>
<dbReference type="InterPro" id="IPR029065">
    <property type="entry name" value="Enolase_C-like"/>
</dbReference>
<dbReference type="Gene3D" id="3.20.20.120">
    <property type="entry name" value="Enolase-like C-terminal domain"/>
    <property type="match status" value="1"/>
</dbReference>
<dbReference type="CDD" id="cd03316">
    <property type="entry name" value="MR_like"/>
    <property type="match status" value="1"/>
</dbReference>
<dbReference type="InterPro" id="IPR036849">
    <property type="entry name" value="Enolase-like_C_sf"/>
</dbReference>
<dbReference type="Gene3D" id="3.30.390.10">
    <property type="entry name" value="Enolase-like, N-terminal domain"/>
    <property type="match status" value="1"/>
</dbReference>
<keyword evidence="2" id="KW-0479">Metal-binding</keyword>
<dbReference type="Pfam" id="PF13378">
    <property type="entry name" value="MR_MLE_C"/>
    <property type="match status" value="1"/>
</dbReference>
<feature type="domain" description="Mandelate racemase/muconate lactonizing enzyme C-terminal" evidence="4">
    <location>
        <begin position="144"/>
        <end position="240"/>
    </location>
</feature>